<protein>
    <submittedName>
        <fullName evidence="2">DUF2269 family protein</fullName>
    </submittedName>
</protein>
<name>A0AAF1JZ35_9PROT</name>
<feature type="transmembrane region" description="Helical" evidence="1">
    <location>
        <begin position="52"/>
        <end position="76"/>
    </location>
</feature>
<keyword evidence="1" id="KW-1133">Transmembrane helix</keyword>
<gene>
    <name evidence="2" type="ORF">GXW79_02660</name>
</gene>
<feature type="transmembrane region" description="Helical" evidence="1">
    <location>
        <begin position="6"/>
        <end position="31"/>
    </location>
</feature>
<sequence length="154" mass="16917">MAYDVFLTLHVLGLVLLLGNVTVTSIWKVFADRGGNPVIIAHAQRLVTITDWFCTGGGIVLLSVGGFGAAYVAGMHPFGADWLIYAELLFVISGCLWLFILVPIQVRQARMARGFADGSPIPEAYWREARRWIFWGLVATVPLVAATWVMIAKP</sequence>
<dbReference type="Proteomes" id="UP001196068">
    <property type="component" value="Unassembled WGS sequence"/>
</dbReference>
<feature type="transmembrane region" description="Helical" evidence="1">
    <location>
        <begin position="132"/>
        <end position="151"/>
    </location>
</feature>
<keyword evidence="3" id="KW-1185">Reference proteome</keyword>
<dbReference type="EMBL" id="JAAEDH010000002">
    <property type="protein sequence ID" value="MBR0653973.1"/>
    <property type="molecule type" value="Genomic_DNA"/>
</dbReference>
<evidence type="ECO:0000313" key="3">
    <source>
        <dbReference type="Proteomes" id="UP001196068"/>
    </source>
</evidence>
<dbReference type="RefSeq" id="WP_211872679.1">
    <property type="nucleotide sequence ID" value="NZ_JAAEDH010000002.1"/>
</dbReference>
<keyword evidence="1" id="KW-0812">Transmembrane</keyword>
<evidence type="ECO:0000313" key="2">
    <source>
        <dbReference type="EMBL" id="MBR0653973.1"/>
    </source>
</evidence>
<reference evidence="2" key="1">
    <citation type="submission" date="2020-01" db="EMBL/GenBank/DDBJ databases">
        <authorList>
            <person name="Rat A."/>
        </authorList>
    </citation>
    <scope>NUCLEOTIDE SEQUENCE</scope>
    <source>
        <strain evidence="2">LMG 28251</strain>
    </source>
</reference>
<dbReference type="AlphaFoldDB" id="A0AAF1JZ35"/>
<feature type="transmembrane region" description="Helical" evidence="1">
    <location>
        <begin position="82"/>
        <end position="104"/>
    </location>
</feature>
<accession>A0AAF1JZ35</accession>
<dbReference type="InterPro" id="IPR018729">
    <property type="entry name" value="DUF2269_transmembrane"/>
</dbReference>
<comment type="caution">
    <text evidence="2">The sequence shown here is derived from an EMBL/GenBank/DDBJ whole genome shotgun (WGS) entry which is preliminary data.</text>
</comment>
<organism evidence="2 3">
    <name type="scientific">Plastoroseomonas arctica</name>
    <dbReference type="NCBI Taxonomy" id="1509237"/>
    <lineage>
        <taxon>Bacteria</taxon>
        <taxon>Pseudomonadati</taxon>
        <taxon>Pseudomonadota</taxon>
        <taxon>Alphaproteobacteria</taxon>
        <taxon>Acetobacterales</taxon>
        <taxon>Acetobacteraceae</taxon>
        <taxon>Plastoroseomonas</taxon>
    </lineage>
</organism>
<dbReference type="Pfam" id="PF10027">
    <property type="entry name" value="DUF2269"/>
    <property type="match status" value="1"/>
</dbReference>
<proteinExistence type="predicted"/>
<evidence type="ECO:0000256" key="1">
    <source>
        <dbReference type="SAM" id="Phobius"/>
    </source>
</evidence>
<reference evidence="2" key="2">
    <citation type="journal article" date="2021" name="Syst. Appl. Microbiol.">
        <title>Roseomonas hellenica sp. nov., isolated from roots of wild-growing Alkanna tinctoria.</title>
        <authorList>
            <person name="Rat A."/>
            <person name="Naranjo H.D."/>
            <person name="Lebbe L."/>
            <person name="Cnockaert M."/>
            <person name="Krigas N."/>
            <person name="Grigoriadou K."/>
            <person name="Maloupa E."/>
            <person name="Willems A."/>
        </authorList>
    </citation>
    <scope>NUCLEOTIDE SEQUENCE</scope>
    <source>
        <strain evidence="2">LMG 28251</strain>
    </source>
</reference>
<keyword evidence="1" id="KW-0472">Membrane</keyword>